<evidence type="ECO:0000256" key="1">
    <source>
        <dbReference type="SAM" id="Phobius"/>
    </source>
</evidence>
<dbReference type="EMBL" id="LBVN01000026">
    <property type="protein sequence ID" value="KKQ86393.1"/>
    <property type="molecule type" value="Genomic_DNA"/>
</dbReference>
<sequence>MIYYLFSIWGPINMPYNGYNDFEGGGPGAFISNIIKLIIVIAGLYTVFNFIFAGLTYLSAGGDPKKVAQAGAQIWQSIIGLVVVVSAFVIGAIISNILFGDTGTIFRLRVFGPNYNPAGNGYIP</sequence>
<evidence type="ECO:0000313" key="3">
    <source>
        <dbReference type="Proteomes" id="UP000033944"/>
    </source>
</evidence>
<dbReference type="Pfam" id="PF18895">
    <property type="entry name" value="T4SS_pilin"/>
    <property type="match status" value="1"/>
</dbReference>
<feature type="transmembrane region" description="Helical" evidence="1">
    <location>
        <begin position="78"/>
        <end position="99"/>
    </location>
</feature>
<organism evidence="2 3">
    <name type="scientific">Candidatus Woesebacteria bacterium GW2011_GWB1_38_8b</name>
    <dbReference type="NCBI Taxonomy" id="1618571"/>
    <lineage>
        <taxon>Bacteria</taxon>
        <taxon>Candidatus Woeseibacteriota</taxon>
    </lineage>
</organism>
<reference evidence="2 3" key="1">
    <citation type="journal article" date="2015" name="Nature">
        <title>rRNA introns, odd ribosomes, and small enigmatic genomes across a large radiation of phyla.</title>
        <authorList>
            <person name="Brown C.T."/>
            <person name="Hug L.A."/>
            <person name="Thomas B.C."/>
            <person name="Sharon I."/>
            <person name="Castelle C.J."/>
            <person name="Singh A."/>
            <person name="Wilkins M.J."/>
            <person name="Williams K.H."/>
            <person name="Banfield J.F."/>
        </authorList>
    </citation>
    <scope>NUCLEOTIDE SEQUENCE [LARGE SCALE GENOMIC DNA]</scope>
</reference>
<keyword evidence="1" id="KW-0472">Membrane</keyword>
<feature type="transmembrane region" description="Helical" evidence="1">
    <location>
        <begin position="37"/>
        <end position="58"/>
    </location>
</feature>
<name>A0A0G0L341_9BACT</name>
<keyword evidence="1" id="KW-0812">Transmembrane</keyword>
<proteinExistence type="predicted"/>
<accession>A0A0G0L341</accession>
<dbReference type="AlphaFoldDB" id="A0A0G0L341"/>
<dbReference type="Proteomes" id="UP000033944">
    <property type="component" value="Unassembled WGS sequence"/>
</dbReference>
<comment type="caution">
    <text evidence="2">The sequence shown here is derived from an EMBL/GenBank/DDBJ whole genome shotgun (WGS) entry which is preliminary data.</text>
</comment>
<evidence type="ECO:0000313" key="2">
    <source>
        <dbReference type="EMBL" id="KKQ86393.1"/>
    </source>
</evidence>
<keyword evidence="1" id="KW-1133">Transmembrane helix</keyword>
<gene>
    <name evidence="2" type="ORF">UT10_C0026G0017</name>
</gene>
<protein>
    <submittedName>
        <fullName evidence="2">Uncharacterized protein</fullName>
    </submittedName>
</protein>
<dbReference type="InterPro" id="IPR043993">
    <property type="entry name" value="T4SS_pilin"/>
</dbReference>